<feature type="region of interest" description="Disordered" evidence="1">
    <location>
        <begin position="1"/>
        <end position="108"/>
    </location>
</feature>
<accession>A0A426ZXB7</accession>
<dbReference type="EMBL" id="AMZH03004638">
    <property type="protein sequence ID" value="RRT68611.1"/>
    <property type="molecule type" value="Genomic_DNA"/>
</dbReference>
<comment type="caution">
    <text evidence="2">The sequence shown here is derived from an EMBL/GenBank/DDBJ whole genome shotgun (WGS) entry which is preliminary data.</text>
</comment>
<organism evidence="2 3">
    <name type="scientific">Ensete ventricosum</name>
    <name type="common">Abyssinian banana</name>
    <name type="synonym">Musa ensete</name>
    <dbReference type="NCBI Taxonomy" id="4639"/>
    <lineage>
        <taxon>Eukaryota</taxon>
        <taxon>Viridiplantae</taxon>
        <taxon>Streptophyta</taxon>
        <taxon>Embryophyta</taxon>
        <taxon>Tracheophyta</taxon>
        <taxon>Spermatophyta</taxon>
        <taxon>Magnoliopsida</taxon>
        <taxon>Liliopsida</taxon>
        <taxon>Zingiberales</taxon>
        <taxon>Musaceae</taxon>
        <taxon>Ensete</taxon>
    </lineage>
</organism>
<gene>
    <name evidence="2" type="ORF">B296_00034019</name>
</gene>
<dbReference type="AlphaFoldDB" id="A0A426ZXB7"/>
<evidence type="ECO:0000313" key="2">
    <source>
        <dbReference type="EMBL" id="RRT68611.1"/>
    </source>
</evidence>
<feature type="compositionally biased region" description="Acidic residues" evidence="1">
    <location>
        <begin position="86"/>
        <end position="97"/>
    </location>
</feature>
<dbReference type="Proteomes" id="UP000287651">
    <property type="component" value="Unassembled WGS sequence"/>
</dbReference>
<feature type="compositionally biased region" description="Basic residues" evidence="1">
    <location>
        <begin position="69"/>
        <end position="82"/>
    </location>
</feature>
<protein>
    <submittedName>
        <fullName evidence="2">Uncharacterized protein</fullName>
    </submittedName>
</protein>
<evidence type="ECO:0000313" key="3">
    <source>
        <dbReference type="Proteomes" id="UP000287651"/>
    </source>
</evidence>
<name>A0A426ZXB7_ENSVE</name>
<proteinExistence type="predicted"/>
<sequence length="108" mass="11931">MNRARGRACRASPREQEGGGALAGEDEARGGQGDGPSRSEKSAVGGLGLRPCVKQRPNLRSDRRERSGRGLKNRRGCAVRKGREREEEEEEEVEEEISLSMKLRKQAN</sequence>
<evidence type="ECO:0000256" key="1">
    <source>
        <dbReference type="SAM" id="MobiDB-lite"/>
    </source>
</evidence>
<reference evidence="2 3" key="1">
    <citation type="journal article" date="2014" name="Agronomy (Basel)">
        <title>A Draft Genome Sequence for Ensete ventricosum, the Drought-Tolerant Tree Against Hunger.</title>
        <authorList>
            <person name="Harrison J."/>
            <person name="Moore K.A."/>
            <person name="Paszkiewicz K."/>
            <person name="Jones T."/>
            <person name="Grant M."/>
            <person name="Ambacheew D."/>
            <person name="Muzemil S."/>
            <person name="Studholme D.J."/>
        </authorList>
    </citation>
    <scope>NUCLEOTIDE SEQUENCE [LARGE SCALE GENOMIC DNA]</scope>
</reference>
<feature type="compositionally biased region" description="Basic and acidic residues" evidence="1">
    <location>
        <begin position="59"/>
        <end position="68"/>
    </location>
</feature>